<evidence type="ECO:0000313" key="1">
    <source>
        <dbReference type="EMBL" id="GCB60789.1"/>
    </source>
</evidence>
<organism evidence="1 2">
    <name type="scientific">Scyliorhinus torazame</name>
    <name type="common">Cloudy catshark</name>
    <name type="synonym">Catulus torazame</name>
    <dbReference type="NCBI Taxonomy" id="75743"/>
    <lineage>
        <taxon>Eukaryota</taxon>
        <taxon>Metazoa</taxon>
        <taxon>Chordata</taxon>
        <taxon>Craniata</taxon>
        <taxon>Vertebrata</taxon>
        <taxon>Chondrichthyes</taxon>
        <taxon>Elasmobranchii</taxon>
        <taxon>Galeomorphii</taxon>
        <taxon>Galeoidea</taxon>
        <taxon>Carcharhiniformes</taxon>
        <taxon>Scyliorhinidae</taxon>
        <taxon>Scyliorhinus</taxon>
    </lineage>
</organism>
<reference evidence="1 2" key="1">
    <citation type="journal article" date="2018" name="Nat. Ecol. Evol.">
        <title>Shark genomes provide insights into elasmobranch evolution and the origin of vertebrates.</title>
        <authorList>
            <person name="Hara Y"/>
            <person name="Yamaguchi K"/>
            <person name="Onimaru K"/>
            <person name="Kadota M"/>
            <person name="Koyanagi M"/>
            <person name="Keeley SD"/>
            <person name="Tatsumi K"/>
            <person name="Tanaka K"/>
            <person name="Motone F"/>
            <person name="Kageyama Y"/>
            <person name="Nozu R"/>
            <person name="Adachi N"/>
            <person name="Nishimura O"/>
            <person name="Nakagawa R"/>
            <person name="Tanegashima C"/>
            <person name="Kiyatake I"/>
            <person name="Matsumoto R"/>
            <person name="Murakumo K"/>
            <person name="Nishida K"/>
            <person name="Terakita A"/>
            <person name="Kuratani S"/>
            <person name="Sato K"/>
            <person name="Hyodo S Kuraku.S."/>
        </authorList>
    </citation>
    <scope>NUCLEOTIDE SEQUENCE [LARGE SCALE GENOMIC DNA]</scope>
</reference>
<protein>
    <submittedName>
        <fullName evidence="1">Uncharacterized protein</fullName>
    </submittedName>
</protein>
<evidence type="ECO:0000313" key="2">
    <source>
        <dbReference type="Proteomes" id="UP000288216"/>
    </source>
</evidence>
<dbReference type="Proteomes" id="UP000288216">
    <property type="component" value="Unassembled WGS sequence"/>
</dbReference>
<proteinExistence type="predicted"/>
<comment type="caution">
    <text evidence="1">The sequence shown here is derived from an EMBL/GenBank/DDBJ whole genome shotgun (WGS) entry which is preliminary data.</text>
</comment>
<sequence length="94" mass="10070">METVIQDTIEYLGFVFASRCRLVNARVNHAQGRRRVGLCAAATAGERGVRLPDSELELLGIWHRGAGHVGVVSGRGHGATVMKVALGHMTYPCG</sequence>
<name>A0A401NIU6_SCYTO</name>
<dbReference type="AlphaFoldDB" id="A0A401NIU6"/>
<accession>A0A401NIU6</accession>
<keyword evidence="2" id="KW-1185">Reference proteome</keyword>
<gene>
    <name evidence="1" type="ORF">scyTo_0012801</name>
</gene>
<dbReference type="EMBL" id="BFAA01006302">
    <property type="protein sequence ID" value="GCB60789.1"/>
    <property type="molecule type" value="Genomic_DNA"/>
</dbReference>